<dbReference type="SUPFAM" id="SSF52047">
    <property type="entry name" value="RNI-like"/>
    <property type="match status" value="1"/>
</dbReference>
<dbReference type="InterPro" id="IPR045344">
    <property type="entry name" value="C-JID"/>
</dbReference>
<dbReference type="AlphaFoldDB" id="A0AAD4USD7"/>
<organism evidence="5 6">
    <name type="scientific">Prunus dulcis</name>
    <name type="common">Almond</name>
    <name type="synonym">Amygdalus dulcis</name>
    <dbReference type="NCBI Taxonomy" id="3755"/>
    <lineage>
        <taxon>Eukaryota</taxon>
        <taxon>Viridiplantae</taxon>
        <taxon>Streptophyta</taxon>
        <taxon>Embryophyta</taxon>
        <taxon>Tracheophyta</taxon>
        <taxon>Spermatophyta</taxon>
        <taxon>Magnoliopsida</taxon>
        <taxon>eudicotyledons</taxon>
        <taxon>Gunneridae</taxon>
        <taxon>Pentapetalae</taxon>
        <taxon>rosids</taxon>
        <taxon>fabids</taxon>
        <taxon>Rosales</taxon>
        <taxon>Rosaceae</taxon>
        <taxon>Amygdaloideae</taxon>
        <taxon>Amygdaleae</taxon>
        <taxon>Prunus</taxon>
    </lineage>
</organism>
<feature type="region of interest" description="Disordered" evidence="3">
    <location>
        <begin position="363"/>
        <end position="388"/>
    </location>
</feature>
<sequence length="388" mass="42624">MDSLEFFSISGCSKVNKIPEFGEHMKNLSMLGLGGTAIAQIPSSVERLVGLVELNISDCKREMECLENLDLRGTAMRDPLLVMKNLKRLSFSGSVAKPSTCIGNGIAAWGLVLSSLHHLCSLTRLDLSDCNIGEGAIPHGIGDLSSLRWLLLCGNNFVSLPASIRFLSNLDCLELQRCKRLEQLPDLPSNSFLYVDVNDCTSLKRLSDPSKSSGGANVYDFIFTCLNCFSLVEEGWINRIFAMIMRLARSLSKLIVCPGSEIPDWFENSITMELPLPPQPCSDWVGIALCVVFEDSEYLQNPNTLLDYDFLKIECLSGSPDKFLETSSIIKKCGARLVFERDLEEFSRILKIPKPALLDAYSSDEEAGPIGSSGSGSSDDKNEPGNEL</sequence>
<comment type="caution">
    <text evidence="5">The sequence shown here is derived from an EMBL/GenBank/DDBJ whole genome shotgun (WGS) entry which is preliminary data.</text>
</comment>
<feature type="domain" description="C-JID" evidence="4">
    <location>
        <begin position="257"/>
        <end position="344"/>
    </location>
</feature>
<keyword evidence="2" id="KW-0677">Repeat</keyword>
<gene>
    <name evidence="5" type="ORF">L3X38_041118</name>
</gene>
<evidence type="ECO:0000256" key="3">
    <source>
        <dbReference type="SAM" id="MobiDB-lite"/>
    </source>
</evidence>
<dbReference type="InterPro" id="IPR001611">
    <property type="entry name" value="Leu-rich_rpt"/>
</dbReference>
<reference evidence="5 6" key="1">
    <citation type="journal article" date="2022" name="G3 (Bethesda)">
        <title>Whole-genome sequence and methylome profiling of the almond [Prunus dulcis (Mill.) D.A. Webb] cultivar 'Nonpareil'.</title>
        <authorList>
            <person name="D'Amico-Willman K.M."/>
            <person name="Ouma W.Z."/>
            <person name="Meulia T."/>
            <person name="Sideli G.M."/>
            <person name="Gradziel T.M."/>
            <person name="Fresnedo-Ramirez J."/>
        </authorList>
    </citation>
    <scope>NUCLEOTIDE SEQUENCE [LARGE SCALE GENOMIC DNA]</scope>
    <source>
        <strain evidence="5">Clone GOH B32 T37-40</strain>
    </source>
</reference>
<dbReference type="InterPro" id="IPR032675">
    <property type="entry name" value="LRR_dom_sf"/>
</dbReference>
<accession>A0AAD4USD7</accession>
<evidence type="ECO:0000313" key="6">
    <source>
        <dbReference type="Proteomes" id="UP001054821"/>
    </source>
</evidence>
<keyword evidence="6" id="KW-1185">Reference proteome</keyword>
<evidence type="ECO:0000256" key="2">
    <source>
        <dbReference type="ARBA" id="ARBA00022737"/>
    </source>
</evidence>
<proteinExistence type="predicted"/>
<dbReference type="EMBL" id="JAJFAZ020000008">
    <property type="protein sequence ID" value="KAI5311945.1"/>
    <property type="molecule type" value="Genomic_DNA"/>
</dbReference>
<evidence type="ECO:0000256" key="1">
    <source>
        <dbReference type="ARBA" id="ARBA00022614"/>
    </source>
</evidence>
<keyword evidence="1" id="KW-0433">Leucine-rich repeat</keyword>
<name>A0AAD4USD7_PRUDU</name>
<dbReference type="Pfam" id="PF00560">
    <property type="entry name" value="LRR_1"/>
    <property type="match status" value="1"/>
</dbReference>
<dbReference type="PANTHER" id="PTHR47186:SF37">
    <property type="entry name" value="BACTERIAL SPOT DISEASE RESISTANCE PROTEIN 4"/>
    <property type="match status" value="1"/>
</dbReference>
<protein>
    <recommendedName>
        <fullName evidence="4">C-JID domain-containing protein</fullName>
    </recommendedName>
</protein>
<dbReference type="PANTHER" id="PTHR47186">
    <property type="entry name" value="LEUCINE-RICH REPEAT-CONTAINING PROTEIN 57"/>
    <property type="match status" value="1"/>
</dbReference>
<evidence type="ECO:0000313" key="5">
    <source>
        <dbReference type="EMBL" id="KAI5311945.1"/>
    </source>
</evidence>
<evidence type="ECO:0000259" key="4">
    <source>
        <dbReference type="Pfam" id="PF20160"/>
    </source>
</evidence>
<dbReference type="Gene3D" id="3.80.10.10">
    <property type="entry name" value="Ribonuclease Inhibitor"/>
    <property type="match status" value="1"/>
</dbReference>
<dbReference type="Proteomes" id="UP001054821">
    <property type="component" value="Chromosome 8"/>
</dbReference>
<dbReference type="Pfam" id="PF20160">
    <property type="entry name" value="C-JID"/>
    <property type="match status" value="1"/>
</dbReference>
<feature type="compositionally biased region" description="Basic and acidic residues" evidence="3">
    <location>
        <begin position="378"/>
        <end position="388"/>
    </location>
</feature>